<dbReference type="SUPFAM" id="SSF48264">
    <property type="entry name" value="Cytochrome P450"/>
    <property type="match status" value="1"/>
</dbReference>
<feature type="binding site" description="axial binding residue" evidence="4">
    <location>
        <position position="457"/>
    </location>
    <ligand>
        <name>heme</name>
        <dbReference type="ChEBI" id="CHEBI:30413"/>
    </ligand>
    <ligandPart>
        <name>Fe</name>
        <dbReference type="ChEBI" id="CHEBI:18248"/>
    </ligandPart>
</feature>
<protein>
    <submittedName>
        <fullName evidence="7">Cytochrome P450</fullName>
    </submittedName>
</protein>
<dbReference type="GO" id="GO:0004497">
    <property type="term" value="F:monooxygenase activity"/>
    <property type="evidence" value="ECO:0007669"/>
    <property type="project" value="UniProtKB-KW"/>
</dbReference>
<name>A0AAD7P823_QUISA</name>
<dbReference type="InterPro" id="IPR001128">
    <property type="entry name" value="Cyt_P450"/>
</dbReference>
<evidence type="ECO:0000256" key="5">
    <source>
        <dbReference type="RuleBase" id="RU000461"/>
    </source>
</evidence>
<evidence type="ECO:0000256" key="4">
    <source>
        <dbReference type="PIRSR" id="PIRSR602401-1"/>
    </source>
</evidence>
<proteinExistence type="inferred from homology"/>
<dbReference type="GO" id="GO:0005506">
    <property type="term" value="F:iron ion binding"/>
    <property type="evidence" value="ECO:0007669"/>
    <property type="project" value="InterPro"/>
</dbReference>
<evidence type="ECO:0000256" key="3">
    <source>
        <dbReference type="ARBA" id="ARBA00023004"/>
    </source>
</evidence>
<dbReference type="EMBL" id="JARAOO010000013">
    <property type="protein sequence ID" value="KAJ7945793.1"/>
    <property type="molecule type" value="Genomic_DNA"/>
</dbReference>
<dbReference type="CDD" id="cd11072">
    <property type="entry name" value="CYP71-like"/>
    <property type="match status" value="1"/>
</dbReference>
<keyword evidence="6" id="KW-0812">Transmembrane</keyword>
<keyword evidence="5" id="KW-0560">Oxidoreductase</keyword>
<evidence type="ECO:0000256" key="6">
    <source>
        <dbReference type="SAM" id="Phobius"/>
    </source>
</evidence>
<reference evidence="7" key="1">
    <citation type="journal article" date="2023" name="Science">
        <title>Elucidation of the pathway for biosynthesis of saponin adjuvants from the soapbark tree.</title>
        <authorList>
            <person name="Reed J."/>
            <person name="Orme A."/>
            <person name="El-Demerdash A."/>
            <person name="Owen C."/>
            <person name="Martin L.B.B."/>
            <person name="Misra R.C."/>
            <person name="Kikuchi S."/>
            <person name="Rejzek M."/>
            <person name="Martin A.C."/>
            <person name="Harkess A."/>
            <person name="Leebens-Mack J."/>
            <person name="Louveau T."/>
            <person name="Stephenson M.J."/>
            <person name="Osbourn A."/>
        </authorList>
    </citation>
    <scope>NUCLEOTIDE SEQUENCE</scope>
    <source>
        <strain evidence="7">S10</strain>
    </source>
</reference>
<dbReference type="AlphaFoldDB" id="A0AAD7P823"/>
<evidence type="ECO:0000313" key="7">
    <source>
        <dbReference type="EMBL" id="KAJ7945793.1"/>
    </source>
</evidence>
<feature type="transmembrane region" description="Helical" evidence="6">
    <location>
        <begin position="212"/>
        <end position="234"/>
    </location>
</feature>
<dbReference type="FunFam" id="1.10.630.10:FF:000011">
    <property type="entry name" value="Cytochrome P450 83B1"/>
    <property type="match status" value="1"/>
</dbReference>
<dbReference type="PANTHER" id="PTHR47955">
    <property type="entry name" value="CYTOCHROME P450 FAMILY 71 PROTEIN"/>
    <property type="match status" value="1"/>
</dbReference>
<dbReference type="InterPro" id="IPR036396">
    <property type="entry name" value="Cyt_P450_sf"/>
</dbReference>
<dbReference type="PANTHER" id="PTHR47955:SF15">
    <property type="entry name" value="CYTOCHROME P450 71A2-LIKE"/>
    <property type="match status" value="1"/>
</dbReference>
<sequence>MSNLLQNLDLHMLHPFFFTILAFFFILLFKWFTHVSTAKKNLPPSPPKLPILGNLHQLGLLPHRSLQSLAQTYGPLMLLHFGRVRFFVVSSADAACEVMKTQDIFFVNRPRTRMTSKLLYDSKDVSLAPYGEYWRQVKSISVLHLLSTKRVNSFCAVREEETAIMMEEIKKFVSSSPSSSINLSELFSTITNNISCRVALGRKYSGMKFKELLREFTELLGIFVVGDYIPWLAWLSSVNGLDARAERVAKQFDQFSEGVVEEHIRGREGGNDVHVDLQNEGHNDFVDVLLWIQRTDMMGYPIDRVTIKALLLDMFAAGTDTTYTVLDWAMTQLLRHPNDMKKLQDEVRCLASGKTKLTEEDLVQMHYLKAVVKETLRLHPPLPLLVPRESTQDVKLMGYYDIAAGTPVIINAWAIGRDPKSWDQPEEFIPERFMSSSIDFKGQDFQLIPFGAGRRGCPGTVFATAIIELVLANIVHQFDWALPGGVTGQDLDMSESAGLTSHRKVPLLAVASPRE</sequence>
<keyword evidence="6" id="KW-1133">Transmembrane helix</keyword>
<keyword evidence="2 4" id="KW-0479">Metal-binding</keyword>
<comment type="caution">
    <text evidence="7">The sequence shown here is derived from an EMBL/GenBank/DDBJ whole genome shotgun (WGS) entry which is preliminary data.</text>
</comment>
<keyword evidence="3 4" id="KW-0408">Iron</keyword>
<feature type="transmembrane region" description="Helical" evidence="6">
    <location>
        <begin position="12"/>
        <end position="32"/>
    </location>
</feature>
<dbReference type="Gene3D" id="1.10.630.10">
    <property type="entry name" value="Cytochrome P450"/>
    <property type="match status" value="1"/>
</dbReference>
<gene>
    <name evidence="7" type="ORF">O6P43_030808</name>
</gene>
<keyword evidence="8" id="KW-1185">Reference proteome</keyword>
<dbReference type="KEGG" id="qsa:O6P43_030808"/>
<keyword evidence="5" id="KW-0503">Monooxygenase</keyword>
<evidence type="ECO:0000313" key="8">
    <source>
        <dbReference type="Proteomes" id="UP001163823"/>
    </source>
</evidence>
<evidence type="ECO:0000256" key="1">
    <source>
        <dbReference type="ARBA" id="ARBA00010617"/>
    </source>
</evidence>
<comment type="similarity">
    <text evidence="1 5">Belongs to the cytochrome P450 family.</text>
</comment>
<keyword evidence="6" id="KW-0472">Membrane</keyword>
<dbReference type="InterPro" id="IPR017972">
    <property type="entry name" value="Cyt_P450_CS"/>
</dbReference>
<dbReference type="GO" id="GO:0020037">
    <property type="term" value="F:heme binding"/>
    <property type="evidence" value="ECO:0007669"/>
    <property type="project" value="InterPro"/>
</dbReference>
<keyword evidence="4 5" id="KW-0349">Heme</keyword>
<dbReference type="PRINTS" id="PR00463">
    <property type="entry name" value="EP450I"/>
</dbReference>
<comment type="cofactor">
    <cofactor evidence="4">
        <name>heme</name>
        <dbReference type="ChEBI" id="CHEBI:30413"/>
    </cofactor>
</comment>
<evidence type="ECO:0000256" key="2">
    <source>
        <dbReference type="ARBA" id="ARBA00022723"/>
    </source>
</evidence>
<dbReference type="GO" id="GO:0016705">
    <property type="term" value="F:oxidoreductase activity, acting on paired donors, with incorporation or reduction of molecular oxygen"/>
    <property type="evidence" value="ECO:0007669"/>
    <property type="project" value="InterPro"/>
</dbReference>
<dbReference type="PRINTS" id="PR00385">
    <property type="entry name" value="P450"/>
</dbReference>
<accession>A0AAD7P823</accession>
<dbReference type="InterPro" id="IPR002401">
    <property type="entry name" value="Cyt_P450_E_grp-I"/>
</dbReference>
<organism evidence="7 8">
    <name type="scientific">Quillaja saponaria</name>
    <name type="common">Soap bark tree</name>
    <dbReference type="NCBI Taxonomy" id="32244"/>
    <lineage>
        <taxon>Eukaryota</taxon>
        <taxon>Viridiplantae</taxon>
        <taxon>Streptophyta</taxon>
        <taxon>Embryophyta</taxon>
        <taxon>Tracheophyta</taxon>
        <taxon>Spermatophyta</taxon>
        <taxon>Magnoliopsida</taxon>
        <taxon>eudicotyledons</taxon>
        <taxon>Gunneridae</taxon>
        <taxon>Pentapetalae</taxon>
        <taxon>rosids</taxon>
        <taxon>fabids</taxon>
        <taxon>Fabales</taxon>
        <taxon>Quillajaceae</taxon>
        <taxon>Quillaja</taxon>
    </lineage>
</organism>
<dbReference type="Pfam" id="PF00067">
    <property type="entry name" value="p450"/>
    <property type="match status" value="1"/>
</dbReference>
<dbReference type="PROSITE" id="PS00086">
    <property type="entry name" value="CYTOCHROME_P450"/>
    <property type="match status" value="1"/>
</dbReference>
<dbReference type="Proteomes" id="UP001163823">
    <property type="component" value="Chromosome 13"/>
</dbReference>